<evidence type="ECO:0000313" key="2">
    <source>
        <dbReference type="Proteomes" id="UP001165960"/>
    </source>
</evidence>
<dbReference type="Proteomes" id="UP001165960">
    <property type="component" value="Unassembled WGS sequence"/>
</dbReference>
<accession>A0ACC2UAU4</accession>
<keyword evidence="2" id="KW-1185">Reference proteome</keyword>
<organism evidence="1 2">
    <name type="scientific">Entomophthora muscae</name>
    <dbReference type="NCBI Taxonomy" id="34485"/>
    <lineage>
        <taxon>Eukaryota</taxon>
        <taxon>Fungi</taxon>
        <taxon>Fungi incertae sedis</taxon>
        <taxon>Zoopagomycota</taxon>
        <taxon>Entomophthoromycotina</taxon>
        <taxon>Entomophthoromycetes</taxon>
        <taxon>Entomophthorales</taxon>
        <taxon>Entomophthoraceae</taxon>
        <taxon>Entomophthora</taxon>
    </lineage>
</organism>
<sequence length="304" mass="33751">MDRLPRINLLSGICSSLVLVMAVIIGINRPKRITRVSLRLQAAIAFINMARSFQASRNFKTSDSICNFIGFVTLLNDHTYLFLNVAIAANLHRVQLKSQQPSSWWEPCLWAAAFLSPIIINGLAFAAGVFGRTSLNTCAIPSSTTLRLSAKIILQYLIIFPCILYCLLISLCVLFRREPPGLRAFPSARRAACIVAIVPIVCVLTLTASLVNELALDFSSDPIPLLKYITYVLSNSAGVLGLITFVFDPGFLYAFGRYRYFEFELKSKGDPFQTITPPNPTDLISVTSIDPIAFDQYRKCKNLL</sequence>
<name>A0ACC2UAU4_9FUNG</name>
<gene>
    <name evidence="1" type="ORF">DSO57_1033689</name>
</gene>
<reference evidence="1" key="1">
    <citation type="submission" date="2022-04" db="EMBL/GenBank/DDBJ databases">
        <title>Genome of the entomopathogenic fungus Entomophthora muscae.</title>
        <authorList>
            <person name="Elya C."/>
            <person name="Lovett B.R."/>
            <person name="Lee E."/>
            <person name="Macias A.M."/>
            <person name="Hajek A.E."/>
            <person name="De Bivort B.L."/>
            <person name="Kasson M.T."/>
            <person name="De Fine Licht H.H."/>
            <person name="Stajich J.E."/>
        </authorList>
    </citation>
    <scope>NUCLEOTIDE SEQUENCE</scope>
    <source>
        <strain evidence="1">Berkeley</strain>
    </source>
</reference>
<proteinExistence type="predicted"/>
<protein>
    <submittedName>
        <fullName evidence="1">Uncharacterized protein</fullName>
    </submittedName>
</protein>
<evidence type="ECO:0000313" key="1">
    <source>
        <dbReference type="EMBL" id="KAJ9083552.1"/>
    </source>
</evidence>
<dbReference type="EMBL" id="QTSX02000979">
    <property type="protein sequence ID" value="KAJ9083552.1"/>
    <property type="molecule type" value="Genomic_DNA"/>
</dbReference>
<comment type="caution">
    <text evidence="1">The sequence shown here is derived from an EMBL/GenBank/DDBJ whole genome shotgun (WGS) entry which is preliminary data.</text>
</comment>